<accession>A0ABV0XXD2</accession>
<comment type="caution">
    <text evidence="1">The sequence shown here is derived from an EMBL/GenBank/DDBJ whole genome shotgun (WGS) entry which is preliminary data.</text>
</comment>
<reference evidence="1 2" key="1">
    <citation type="submission" date="2021-06" db="EMBL/GenBank/DDBJ databases">
        <authorList>
            <person name="Palmer J.M."/>
        </authorList>
    </citation>
    <scope>NUCLEOTIDE SEQUENCE [LARGE SCALE GENOMIC DNA]</scope>
    <source>
        <strain evidence="1 2">AS_MEX2019</strain>
        <tissue evidence="1">Muscle</tissue>
    </source>
</reference>
<evidence type="ECO:0000313" key="1">
    <source>
        <dbReference type="EMBL" id="MEQ2286021.1"/>
    </source>
</evidence>
<proteinExistence type="predicted"/>
<dbReference type="Proteomes" id="UP001469553">
    <property type="component" value="Unassembled WGS sequence"/>
</dbReference>
<protein>
    <submittedName>
        <fullName evidence="1">Uncharacterized protein</fullName>
    </submittedName>
</protein>
<gene>
    <name evidence="1" type="ORF">AMECASPLE_037933</name>
</gene>
<sequence length="111" mass="12132">MSSGKGGGRGSRVSCLHNFQKKLKIASLQGCAGEPDSEKQQLFVRLTLNFPSALRVSLVLLNANSNNQIPALSPDPSMQLLQDLSHFTSESRNRSQPAILYDHIQFAILVP</sequence>
<organism evidence="1 2">
    <name type="scientific">Ameca splendens</name>
    <dbReference type="NCBI Taxonomy" id="208324"/>
    <lineage>
        <taxon>Eukaryota</taxon>
        <taxon>Metazoa</taxon>
        <taxon>Chordata</taxon>
        <taxon>Craniata</taxon>
        <taxon>Vertebrata</taxon>
        <taxon>Euteleostomi</taxon>
        <taxon>Actinopterygii</taxon>
        <taxon>Neopterygii</taxon>
        <taxon>Teleostei</taxon>
        <taxon>Neoteleostei</taxon>
        <taxon>Acanthomorphata</taxon>
        <taxon>Ovalentaria</taxon>
        <taxon>Atherinomorphae</taxon>
        <taxon>Cyprinodontiformes</taxon>
        <taxon>Goodeidae</taxon>
        <taxon>Ameca</taxon>
    </lineage>
</organism>
<keyword evidence="2" id="KW-1185">Reference proteome</keyword>
<evidence type="ECO:0000313" key="2">
    <source>
        <dbReference type="Proteomes" id="UP001469553"/>
    </source>
</evidence>
<dbReference type="EMBL" id="JAHRIP010016095">
    <property type="protein sequence ID" value="MEQ2286021.1"/>
    <property type="molecule type" value="Genomic_DNA"/>
</dbReference>
<name>A0ABV0XXD2_9TELE</name>